<feature type="compositionally biased region" description="Polar residues" evidence="7">
    <location>
        <begin position="151"/>
        <end position="162"/>
    </location>
</feature>
<feature type="domain" description="A-kinase anchor 110kDa C-terminal" evidence="8">
    <location>
        <begin position="257"/>
        <end position="485"/>
    </location>
</feature>
<evidence type="ECO:0000256" key="4">
    <source>
        <dbReference type="ARBA" id="ARBA00022846"/>
    </source>
</evidence>
<evidence type="ECO:0000313" key="9">
    <source>
        <dbReference type="Proteomes" id="UP000189705"/>
    </source>
</evidence>
<feature type="compositionally biased region" description="Polar residues" evidence="7">
    <location>
        <begin position="124"/>
        <end position="142"/>
    </location>
</feature>
<feature type="domain" description="A-kinase anchor 110kDa C-terminal" evidence="8">
    <location>
        <begin position="719"/>
        <end position="826"/>
    </location>
</feature>
<dbReference type="GO" id="GO:0005737">
    <property type="term" value="C:cytoplasm"/>
    <property type="evidence" value="ECO:0007669"/>
    <property type="project" value="TreeGrafter"/>
</dbReference>
<feature type="compositionally biased region" description="Polar residues" evidence="7">
    <location>
        <begin position="616"/>
        <end position="633"/>
    </location>
</feature>
<accession>A0A3Q0FVW5</accession>
<dbReference type="InterPro" id="IPR008382">
    <property type="entry name" value="SPHK1-interactor_AKAP_110"/>
</dbReference>
<dbReference type="RefSeq" id="XP_025050300.1">
    <property type="nucleotide sequence ID" value="XM_025194515.1"/>
</dbReference>
<dbReference type="InterPro" id="IPR020799">
    <property type="entry name" value="AKAP_110"/>
</dbReference>
<keyword evidence="6" id="KW-0966">Cell projection</keyword>
<feature type="region of interest" description="Disordered" evidence="7">
    <location>
        <begin position="493"/>
        <end position="513"/>
    </location>
</feature>
<evidence type="ECO:0000256" key="1">
    <source>
        <dbReference type="ARBA" id="ARBA00004230"/>
    </source>
</evidence>
<dbReference type="Pfam" id="PF05716">
    <property type="entry name" value="AKAP_110"/>
    <property type="match status" value="3"/>
</dbReference>
<evidence type="ECO:0000256" key="3">
    <source>
        <dbReference type="ARBA" id="ARBA00022553"/>
    </source>
</evidence>
<sequence length="826" mass="89448">MSQAVDWLNSQTGLCKVDLFNPEGQKDQDHKVICFVDVSSLNVKDNDPKAKKTASQFSNISAHSNEIDLEEKEVIVVKDNLNHDHSKTQGTVCLFKQGSTDELSVVSWLNNDLQKYAAGFQHALTPSDNPQKHTGSNTSINPSLPKKMAQDSDTSLQFAGSQKGNRYPDDISCYINKLCSLLSSLVLQMAHKEITDKIEGTASKHLQQAIHNSSGEVKNSNPHSSGNNPAEMVNESPQATTPTPHGKLPPPKAPQEKAPKKEDNPGAKKTSLFYGELSSQKGCNEGETSSNTQLCQQNKYSRQDDSGTSVSKGLMVYANKVASDMVFSFLKTMKVEKTGNKHAPACLVLKKVVLKHTREVLSDLIDSAMKNLHGVTGELMTDSGFVATVKKNLFNMGSQKSTEILEAMVRRLYNVLLSEPDKSRSQSLAYTILKAGLPPDSESQSMQFAAMKSKIQGKNKEKGNPLMQTCAKSVSEHTLKEGVTRLCTKTTCTAPDKAKGSQEKNPGTASNSTESLAKDLILTSLTLIQQHLLQQTSKPTGKECSESGAASFGHVSRDAHFEKAGNSQSSKSLAEASGSRPAGTRNQQQLNSQMGEISSILLSIIQKVLHEAGFNSEDSSSETNKSLKHTSASEWEPGKQAIANQPNSAMEQFGNMDQVNKQFIDQLVETAMKLCLFVVKGSGTDSAIGDLSEEPNAFDASSAKAQATPTIASLPKQNGNPVTGSSSGSQVIVTNQNANNNSQNKELQAILQWVVASQFNVPNLSFMHGNEEDLKKLPLLAERAAKKGRSVGDILQEVMRYLDKQNDGTVGKTTNSGLMDWLLTNL</sequence>
<dbReference type="Proteomes" id="UP000189705">
    <property type="component" value="Unplaced"/>
</dbReference>
<dbReference type="InParanoid" id="A0A3Q0FVW5"/>
<evidence type="ECO:0000313" key="10">
    <source>
        <dbReference type="RefSeq" id="XP_025050300.1"/>
    </source>
</evidence>
<dbReference type="InterPro" id="IPR018292">
    <property type="entry name" value="AKAP_110_C"/>
</dbReference>
<feature type="region of interest" description="Disordered" evidence="7">
    <location>
        <begin position="562"/>
        <end position="588"/>
    </location>
</feature>
<evidence type="ECO:0000256" key="6">
    <source>
        <dbReference type="ARBA" id="ARBA00023273"/>
    </source>
</evidence>
<name>A0A3Q0FVW5_ALLSI</name>
<dbReference type="GeneID" id="112548514"/>
<feature type="region of interest" description="Disordered" evidence="7">
    <location>
        <begin position="615"/>
        <end position="638"/>
    </location>
</feature>
<dbReference type="KEGG" id="asn:112548514"/>
<dbReference type="STRING" id="38654.A0A3Q0FVW5"/>
<protein>
    <submittedName>
        <fullName evidence="10">A-kinase anchor protein 4-like</fullName>
    </submittedName>
</protein>
<dbReference type="GO" id="GO:0097228">
    <property type="term" value="C:sperm principal piece"/>
    <property type="evidence" value="ECO:0007669"/>
    <property type="project" value="TreeGrafter"/>
</dbReference>
<dbReference type="PANTHER" id="PTHR10226">
    <property type="entry name" value="A KINASE ANCHOR PROTEIN"/>
    <property type="match status" value="1"/>
</dbReference>
<feature type="compositionally biased region" description="Basic and acidic residues" evidence="7">
    <location>
        <begin position="254"/>
        <end position="266"/>
    </location>
</feature>
<dbReference type="GO" id="GO:0051018">
    <property type="term" value="F:protein kinase A binding"/>
    <property type="evidence" value="ECO:0007669"/>
    <property type="project" value="TreeGrafter"/>
</dbReference>
<feature type="compositionally biased region" description="Polar residues" evidence="7">
    <location>
        <begin position="503"/>
        <end position="513"/>
    </location>
</feature>
<evidence type="ECO:0000256" key="5">
    <source>
        <dbReference type="ARBA" id="ARBA00023069"/>
    </source>
</evidence>
<proteinExistence type="inferred from homology"/>
<keyword evidence="9" id="KW-1185">Reference proteome</keyword>
<evidence type="ECO:0000256" key="2">
    <source>
        <dbReference type="ARBA" id="ARBA00005764"/>
    </source>
</evidence>
<comment type="similarity">
    <text evidence="2">Belongs to the AKAP110 family.</text>
</comment>
<keyword evidence="3" id="KW-0597">Phosphoprotein</keyword>
<evidence type="ECO:0000256" key="7">
    <source>
        <dbReference type="SAM" id="MobiDB-lite"/>
    </source>
</evidence>
<keyword evidence="4" id="KW-0282">Flagellum</keyword>
<dbReference type="PANTHER" id="PTHR10226:SF8">
    <property type="entry name" value="A-KINASE ANCHOR PROTEIN 4"/>
    <property type="match status" value="1"/>
</dbReference>
<feature type="domain" description="A-kinase anchor 110kDa C-terminal" evidence="8">
    <location>
        <begin position="511"/>
        <end position="703"/>
    </location>
</feature>
<reference evidence="10" key="1">
    <citation type="submission" date="2025-08" db="UniProtKB">
        <authorList>
            <consortium name="RefSeq"/>
        </authorList>
    </citation>
    <scope>IDENTIFICATION</scope>
</reference>
<dbReference type="GO" id="GO:0035686">
    <property type="term" value="C:sperm fibrous sheath"/>
    <property type="evidence" value="ECO:0007669"/>
    <property type="project" value="TreeGrafter"/>
</dbReference>
<comment type="subcellular location">
    <subcellularLocation>
        <location evidence="1">Cell projection</location>
        <location evidence="1">Cilium</location>
        <location evidence="1">Flagellum</location>
    </subcellularLocation>
</comment>
<feature type="region of interest" description="Disordered" evidence="7">
    <location>
        <begin position="123"/>
        <end position="162"/>
    </location>
</feature>
<dbReference type="AlphaFoldDB" id="A0A3Q0FVW5"/>
<feature type="compositionally biased region" description="Polar residues" evidence="7">
    <location>
        <begin position="277"/>
        <end position="309"/>
    </location>
</feature>
<keyword evidence="5" id="KW-0969">Cilium</keyword>
<feature type="region of interest" description="Disordered" evidence="7">
    <location>
        <begin position="213"/>
        <end position="309"/>
    </location>
</feature>
<dbReference type="SMART" id="SM00807">
    <property type="entry name" value="AKAP_110"/>
    <property type="match status" value="1"/>
</dbReference>
<evidence type="ECO:0000259" key="8">
    <source>
        <dbReference type="Pfam" id="PF05716"/>
    </source>
</evidence>
<organism evidence="9 10">
    <name type="scientific">Alligator sinensis</name>
    <name type="common">Chinese alligator</name>
    <dbReference type="NCBI Taxonomy" id="38654"/>
    <lineage>
        <taxon>Eukaryota</taxon>
        <taxon>Metazoa</taxon>
        <taxon>Chordata</taxon>
        <taxon>Craniata</taxon>
        <taxon>Vertebrata</taxon>
        <taxon>Euteleostomi</taxon>
        <taxon>Archelosauria</taxon>
        <taxon>Archosauria</taxon>
        <taxon>Crocodylia</taxon>
        <taxon>Alligatoridae</taxon>
        <taxon>Alligatorinae</taxon>
        <taxon>Alligator</taxon>
    </lineage>
</organism>
<feature type="compositionally biased region" description="Polar residues" evidence="7">
    <location>
        <begin position="213"/>
        <end position="228"/>
    </location>
</feature>
<gene>
    <name evidence="10" type="primary">LOC112548514</name>
</gene>
<dbReference type="GO" id="GO:0008104">
    <property type="term" value="P:intracellular protein localization"/>
    <property type="evidence" value="ECO:0007669"/>
    <property type="project" value="TreeGrafter"/>
</dbReference>